<feature type="domain" description="Cytochrome c assembly protein" evidence="7">
    <location>
        <begin position="74"/>
        <end position="197"/>
    </location>
</feature>
<keyword evidence="2 6" id="KW-0812">Transmembrane</keyword>
<sequence length="398" mass="43716">MIQVSSYLFFGAFAAYVASALLYVMRLTLRRRDPKYFGLADRLGNNGFIAAILGVVLQGMAIIARWIGSGQVPMSNMFEYMSFLGWSVMLFFVILSAWYKLPSLGAFVAPVGVVVIAYASVFPTEVKPLVPALQSYWLPLHVSFAALGEGAFAVSFGAALMYLLRVRKEQSSPWEETLLEFFFCGAMLTGFLVLALGFKVAGASYEVTNMAGGLGILEYTLPPFIGPIGSRPGEASFLGMDLPLMTAPVWMKGAYAARKLNTLVLSALMGLILYFGVRLIARMPLRDLGSKAVGSMNPKLLDEVSYRGIAVGFPLFTLGGLVFAMIWAQKAWGAYWQWDPKETWALITWLFYSGYLHMRIVRGWEGRPAAWVSALGFVIVLFTLVGVNLLISGLHSYA</sequence>
<feature type="transmembrane region" description="Helical" evidence="6">
    <location>
        <begin position="142"/>
        <end position="166"/>
    </location>
</feature>
<keyword evidence="4 6" id="KW-1133">Transmembrane helix</keyword>
<feature type="transmembrane region" description="Helical" evidence="6">
    <location>
        <begin position="6"/>
        <end position="25"/>
    </location>
</feature>
<keyword evidence="5 6" id="KW-0472">Membrane</keyword>
<dbReference type="RefSeq" id="WP_209468274.1">
    <property type="nucleotide sequence ID" value="NZ_JAGGLG010000054.1"/>
</dbReference>
<dbReference type="Proteomes" id="UP001519289">
    <property type="component" value="Unassembled WGS sequence"/>
</dbReference>
<keyword evidence="9" id="KW-1185">Reference proteome</keyword>
<protein>
    <submittedName>
        <fullName evidence="8">Cytochrome c-type biogenesis protein CcsB</fullName>
    </submittedName>
</protein>
<gene>
    <name evidence="8" type="ORF">J2Z79_003633</name>
</gene>
<proteinExistence type="predicted"/>
<evidence type="ECO:0000259" key="7">
    <source>
        <dbReference type="Pfam" id="PF01578"/>
    </source>
</evidence>
<evidence type="ECO:0000256" key="2">
    <source>
        <dbReference type="ARBA" id="ARBA00022692"/>
    </source>
</evidence>
<feature type="transmembrane region" description="Helical" evidence="6">
    <location>
        <begin position="304"/>
        <end position="328"/>
    </location>
</feature>
<feature type="transmembrane region" description="Helical" evidence="6">
    <location>
        <begin position="104"/>
        <end position="122"/>
    </location>
</feature>
<feature type="transmembrane region" description="Helical" evidence="6">
    <location>
        <begin position="343"/>
        <end position="361"/>
    </location>
</feature>
<feature type="domain" description="Cytochrome c assembly protein" evidence="7">
    <location>
        <begin position="299"/>
        <end position="395"/>
    </location>
</feature>
<evidence type="ECO:0000256" key="1">
    <source>
        <dbReference type="ARBA" id="ARBA00004141"/>
    </source>
</evidence>
<evidence type="ECO:0000256" key="5">
    <source>
        <dbReference type="ARBA" id="ARBA00023136"/>
    </source>
</evidence>
<feature type="transmembrane region" description="Helical" evidence="6">
    <location>
        <begin position="368"/>
        <end position="391"/>
    </location>
</feature>
<dbReference type="PANTHER" id="PTHR30071:SF1">
    <property type="entry name" value="CYTOCHROME B_B6 PROTEIN-RELATED"/>
    <property type="match status" value="1"/>
</dbReference>
<evidence type="ECO:0000256" key="3">
    <source>
        <dbReference type="ARBA" id="ARBA00022748"/>
    </source>
</evidence>
<feature type="transmembrane region" description="Helical" evidence="6">
    <location>
        <begin position="178"/>
        <end position="198"/>
    </location>
</feature>
<dbReference type="InterPro" id="IPR045062">
    <property type="entry name" value="Cyt_c_biogenesis_CcsA/CcmC"/>
</dbReference>
<dbReference type="InterPro" id="IPR017562">
    <property type="entry name" value="Cyt_c_biogenesis_CcsA"/>
</dbReference>
<dbReference type="PANTHER" id="PTHR30071">
    <property type="entry name" value="HEME EXPORTER PROTEIN C"/>
    <property type="match status" value="1"/>
</dbReference>
<evidence type="ECO:0000256" key="4">
    <source>
        <dbReference type="ARBA" id="ARBA00022989"/>
    </source>
</evidence>
<comment type="subcellular location">
    <subcellularLocation>
        <location evidence="1">Membrane</location>
        <topology evidence="1">Multi-pass membrane protein</topology>
    </subcellularLocation>
</comment>
<keyword evidence="3" id="KW-0201">Cytochrome c-type biogenesis</keyword>
<feature type="transmembrane region" description="Helical" evidence="6">
    <location>
        <begin position="260"/>
        <end position="281"/>
    </location>
</feature>
<reference evidence="8 9" key="1">
    <citation type="submission" date="2021-03" db="EMBL/GenBank/DDBJ databases">
        <title>Genomic Encyclopedia of Type Strains, Phase IV (KMG-IV): sequencing the most valuable type-strain genomes for metagenomic binning, comparative biology and taxonomic classification.</title>
        <authorList>
            <person name="Goeker M."/>
        </authorList>
    </citation>
    <scope>NUCLEOTIDE SEQUENCE [LARGE SCALE GENOMIC DNA]</scope>
    <source>
        <strain evidence="8 9">DSM 27138</strain>
    </source>
</reference>
<accession>A0ABS4JXB8</accession>
<name>A0ABS4JXB8_9FIRM</name>
<evidence type="ECO:0000313" key="8">
    <source>
        <dbReference type="EMBL" id="MBP2020177.1"/>
    </source>
</evidence>
<evidence type="ECO:0000256" key="6">
    <source>
        <dbReference type="SAM" id="Phobius"/>
    </source>
</evidence>
<feature type="transmembrane region" description="Helical" evidence="6">
    <location>
        <begin position="46"/>
        <end position="68"/>
    </location>
</feature>
<feature type="transmembrane region" description="Helical" evidence="6">
    <location>
        <begin position="80"/>
        <end position="99"/>
    </location>
</feature>
<organism evidence="8 9">
    <name type="scientific">Symbiobacterium terraclitae</name>
    <dbReference type="NCBI Taxonomy" id="557451"/>
    <lineage>
        <taxon>Bacteria</taxon>
        <taxon>Bacillati</taxon>
        <taxon>Bacillota</taxon>
        <taxon>Clostridia</taxon>
        <taxon>Eubacteriales</taxon>
        <taxon>Symbiobacteriaceae</taxon>
        <taxon>Symbiobacterium</taxon>
    </lineage>
</organism>
<dbReference type="InterPro" id="IPR002541">
    <property type="entry name" value="Cyt_c_assembly"/>
</dbReference>
<comment type="caution">
    <text evidence="8">The sequence shown here is derived from an EMBL/GenBank/DDBJ whole genome shotgun (WGS) entry which is preliminary data.</text>
</comment>
<dbReference type="EMBL" id="JAGGLG010000054">
    <property type="protein sequence ID" value="MBP2020177.1"/>
    <property type="molecule type" value="Genomic_DNA"/>
</dbReference>
<evidence type="ECO:0000313" key="9">
    <source>
        <dbReference type="Proteomes" id="UP001519289"/>
    </source>
</evidence>
<dbReference type="NCBIfam" id="TIGR03144">
    <property type="entry name" value="cytochr_II_ccsB"/>
    <property type="match status" value="1"/>
</dbReference>
<dbReference type="Pfam" id="PF01578">
    <property type="entry name" value="Cytochrom_C_asm"/>
    <property type="match status" value="2"/>
</dbReference>